<reference evidence="3" key="1">
    <citation type="submission" date="2016-10" db="EMBL/GenBank/DDBJ databases">
        <authorList>
            <person name="Varghese N."/>
            <person name="Submissions S."/>
        </authorList>
    </citation>
    <scope>NUCLEOTIDE SEQUENCE [LARGE SCALE GENOMIC DNA]</scope>
    <source>
        <strain evidence="3">MPL-11</strain>
    </source>
</reference>
<proteinExistence type="predicted"/>
<dbReference type="Proteomes" id="UP000199481">
    <property type="component" value="Unassembled WGS sequence"/>
</dbReference>
<evidence type="ECO:0000313" key="3">
    <source>
        <dbReference type="Proteomes" id="UP000199481"/>
    </source>
</evidence>
<keyword evidence="3" id="KW-1185">Reference proteome</keyword>
<organism evidence="2 3">
    <name type="scientific">Carnobacterium viridans</name>
    <dbReference type="NCBI Taxonomy" id="174587"/>
    <lineage>
        <taxon>Bacteria</taxon>
        <taxon>Bacillati</taxon>
        <taxon>Bacillota</taxon>
        <taxon>Bacilli</taxon>
        <taxon>Lactobacillales</taxon>
        <taxon>Carnobacteriaceae</taxon>
        <taxon>Carnobacterium</taxon>
    </lineage>
</organism>
<accession>A0A1H0ZFW5</accession>
<dbReference type="InterPro" id="IPR028932">
    <property type="entry name" value="TerB-C"/>
</dbReference>
<dbReference type="OrthoDB" id="1689967at2"/>
<dbReference type="EMBL" id="FNJW01000008">
    <property type="protein sequence ID" value="SDQ25996.1"/>
    <property type="molecule type" value="Genomic_DNA"/>
</dbReference>
<gene>
    <name evidence="2" type="ORF">SAMN04487752_1480</name>
</gene>
<dbReference type="AlphaFoldDB" id="A0A1H0ZFW5"/>
<protein>
    <submittedName>
        <fullName evidence="2">TerB-C domain-containing protein</fullName>
    </submittedName>
</protein>
<sequence length="605" mass="71299">MFEFLNNLFQKKQLTEQQKLSIIELVDNEESFINPRDVIVEKKHSRRAVKQAWLSYITPYIRFNDDFTYQVEQEIEALFNRVCDVVDVELKKRHQNIKYVKATYYYSRESAIDEIYRVARNVVTSFYRQEDKEATSFISFVLESMLASEICLLVRKEIDECRESLPFPDEETREEYKLTSFGTKIIWWDPSGELRNKQAFESIQMDYFNRVNKRVTKFTEVPALMTLCLEKYADLLHIVLADLEDETIKWKVKPNNYFRQFFRLPLYDVRIWKETNSLPTDLYLLAENSIRKEIEGFRLAADEQSWQSLQQYLPKKTVQKIQAYLDTKTELDFDYPTIMSLRTVYKTAWNEAANFIIDQPFESVSKFLVDIAKDPDLKKIGTKVIKNSTDSNKHRLVIFLMEKRALPLIKAQQKQRDEFIHSTRQEEYQELLSAKELVYENLPALLDKLAQPARRKIKLDNELITASNSALYAIIDRVDDYLGEEEINPDTVSNPLFHKENVLATKQLESSHAVSVSSLAEAEEQEASQPSDQMAFLSYLVRNNGLSLEEFKQQAAKKGKLYQAYLNELNEILYDVFDDQVLTIYQHQIIIEEDFMEEMREWIDG</sequence>
<evidence type="ECO:0000259" key="1">
    <source>
        <dbReference type="Pfam" id="PF15615"/>
    </source>
</evidence>
<name>A0A1H0ZFW5_9LACT</name>
<feature type="domain" description="TerB-C" evidence="1">
    <location>
        <begin position="447"/>
        <end position="599"/>
    </location>
</feature>
<dbReference type="RefSeq" id="WP_089976645.1">
    <property type="nucleotide sequence ID" value="NZ_CP084916.1"/>
</dbReference>
<evidence type="ECO:0000313" key="2">
    <source>
        <dbReference type="EMBL" id="SDQ25996.1"/>
    </source>
</evidence>
<dbReference type="Pfam" id="PF15615">
    <property type="entry name" value="TerB_C"/>
    <property type="match status" value="1"/>
</dbReference>